<dbReference type="Pfam" id="PF04326">
    <property type="entry name" value="SLFN_AlbA_2"/>
    <property type="match status" value="1"/>
</dbReference>
<dbReference type="PANTHER" id="PTHR30595">
    <property type="entry name" value="GLPR-RELATED TRANSCRIPTIONAL REPRESSOR"/>
    <property type="match status" value="1"/>
</dbReference>
<dbReference type="InterPro" id="IPR038461">
    <property type="entry name" value="Schlafen_AlbA_2_dom_sf"/>
</dbReference>
<reference evidence="2 3" key="1">
    <citation type="journal article" date="2013" name="PLoS ONE">
        <title>Genomic analysis of Melioribacter roseus, facultatively anaerobic organotrophic bacterium representing a novel deep lineage within Bacteriodetes/Chlorobi group.</title>
        <authorList>
            <person name="Kadnikov V.V."/>
            <person name="Mardanov A.V."/>
            <person name="Podosokorskaya O.A."/>
            <person name="Gavrilov S.N."/>
            <person name="Kublanov I.V."/>
            <person name="Beletsky A.V."/>
            <person name="Bonch-Osmolovskaya E.A."/>
            <person name="Ravin N.V."/>
        </authorList>
    </citation>
    <scope>NUCLEOTIDE SEQUENCE [LARGE SCALE GENOMIC DNA]</scope>
    <source>
        <strain evidence="3">JCM 17771 / P3M-2</strain>
    </source>
</reference>
<dbReference type="SUPFAM" id="SSF46785">
    <property type="entry name" value="Winged helix' DNA-binding domain"/>
    <property type="match status" value="1"/>
</dbReference>
<dbReference type="HOGENOM" id="CLU_109319_0_0_10"/>
<dbReference type="Gene3D" id="3.30.950.30">
    <property type="entry name" value="Schlafen, AAA domain"/>
    <property type="match status" value="1"/>
</dbReference>
<evidence type="ECO:0000259" key="1">
    <source>
        <dbReference type="Pfam" id="PF04326"/>
    </source>
</evidence>
<dbReference type="PANTHER" id="PTHR30595:SF6">
    <property type="entry name" value="SCHLAFEN ALBA-2 DOMAIN-CONTAINING PROTEIN"/>
    <property type="match status" value="1"/>
</dbReference>
<protein>
    <submittedName>
        <fullName evidence="2">Putative transcriptional regulator</fullName>
    </submittedName>
</protein>
<dbReference type="eggNOG" id="COG2865">
    <property type="taxonomic scope" value="Bacteria"/>
</dbReference>
<dbReference type="RefSeq" id="WP_014855109.1">
    <property type="nucleotide sequence ID" value="NC_018178.1"/>
</dbReference>
<dbReference type="OrthoDB" id="9810282at2"/>
<dbReference type="KEGG" id="mro:MROS_0429"/>
<evidence type="ECO:0000313" key="2">
    <source>
        <dbReference type="EMBL" id="AFN73672.1"/>
    </source>
</evidence>
<dbReference type="Proteomes" id="UP000009011">
    <property type="component" value="Chromosome"/>
</dbReference>
<gene>
    <name evidence="2" type="ordered locus">MROS_0429</name>
</gene>
<proteinExistence type="predicted"/>
<evidence type="ECO:0000313" key="3">
    <source>
        <dbReference type="Proteomes" id="UP000009011"/>
    </source>
</evidence>
<dbReference type="STRING" id="1191523.MROS_0429"/>
<organism evidence="2 3">
    <name type="scientific">Melioribacter roseus (strain DSM 23840 / JCM 17771 / VKM B-2668 / P3M-2)</name>
    <dbReference type="NCBI Taxonomy" id="1191523"/>
    <lineage>
        <taxon>Bacteria</taxon>
        <taxon>Pseudomonadati</taxon>
        <taxon>Ignavibacteriota</taxon>
        <taxon>Ignavibacteria</taxon>
        <taxon>Ignavibacteriales</taxon>
        <taxon>Melioribacteraceae</taxon>
        <taxon>Melioribacter</taxon>
    </lineage>
</organism>
<accession>I6YSZ5</accession>
<dbReference type="InterPro" id="IPR007421">
    <property type="entry name" value="Schlafen_AlbA_2_dom"/>
</dbReference>
<dbReference type="AlphaFoldDB" id="I6YSZ5"/>
<dbReference type="InterPro" id="IPR036390">
    <property type="entry name" value="WH_DNA-bd_sf"/>
</dbReference>
<name>I6YSZ5_MELRP</name>
<feature type="domain" description="Schlafen AlbA-2" evidence="1">
    <location>
        <begin position="14"/>
        <end position="134"/>
    </location>
</feature>
<dbReference type="EMBL" id="CP003557">
    <property type="protein sequence ID" value="AFN73672.1"/>
    <property type="molecule type" value="Genomic_DNA"/>
</dbReference>
<sequence length="218" mass="25149">MNRKKIFELIEGGENLYVEFKQRFSSYEKIAKEMMAFANTRGGYLLIGVDDDKTIYGIESEKSDLELIEKTAREFIEPPVEYSTFVVPIKNKEILAVEIKESNLKPHRLQDYRQILDLNSALVYVRINDKSVQASKEMIKLLQTQSSGVSLKNYSLGKNEKIVFEYLDKYETITVKTLCKIANISERRASRTLIKLVRANILLIHINDKGESYFTYAG</sequence>
<keyword evidence="3" id="KW-1185">Reference proteome</keyword>